<comment type="caution">
    <text evidence="2">The sequence shown here is derived from an EMBL/GenBank/DDBJ whole genome shotgun (WGS) entry which is preliminary data.</text>
</comment>
<name>A0A2A2B0H0_9BURK</name>
<reference evidence="2 3" key="1">
    <citation type="submission" date="2017-08" db="EMBL/GenBank/DDBJ databases">
        <title>WGS of Clinical strains of the CDC Group NO-1 linked to zoonotic infections in humans.</title>
        <authorList>
            <person name="Bernier A.-M."/>
            <person name="Bernard K."/>
        </authorList>
    </citation>
    <scope>NUCLEOTIDE SEQUENCE [LARGE SCALE GENOMIC DNA]</scope>
    <source>
        <strain evidence="2 3">NML120219</strain>
    </source>
</reference>
<proteinExistence type="predicted"/>
<protein>
    <submittedName>
        <fullName evidence="2">Uncharacterized protein</fullName>
    </submittedName>
</protein>
<gene>
    <name evidence="2" type="ORF">CK621_03245</name>
</gene>
<dbReference type="Proteomes" id="UP000218439">
    <property type="component" value="Unassembled WGS sequence"/>
</dbReference>
<sequence length="71" mass="8037">MIGNIQFLAFSITFTFTGFPQFRTFRRVIALFTITFAFSTPFTLPLAFTLITATARTTTAATRVRLGFQLF</sequence>
<dbReference type="AlphaFoldDB" id="A0A2A2B0H0"/>
<evidence type="ECO:0000256" key="1">
    <source>
        <dbReference type="SAM" id="Phobius"/>
    </source>
</evidence>
<keyword evidence="1" id="KW-1133">Transmembrane helix</keyword>
<keyword evidence="1" id="KW-0472">Membrane</keyword>
<feature type="transmembrane region" description="Helical" evidence="1">
    <location>
        <begin position="28"/>
        <end position="53"/>
    </location>
</feature>
<evidence type="ECO:0000313" key="2">
    <source>
        <dbReference type="EMBL" id="PAT43508.1"/>
    </source>
</evidence>
<accession>A0A2A2B0H0</accession>
<organism evidence="2 3">
    <name type="scientific">Vandammella animalimorsus</name>
    <dbReference type="NCBI Taxonomy" id="2029117"/>
    <lineage>
        <taxon>Bacteria</taxon>
        <taxon>Pseudomonadati</taxon>
        <taxon>Pseudomonadota</taxon>
        <taxon>Betaproteobacteria</taxon>
        <taxon>Burkholderiales</taxon>
        <taxon>Comamonadaceae</taxon>
        <taxon>Vandammella</taxon>
    </lineage>
</organism>
<dbReference type="EMBL" id="NSJE01000004">
    <property type="protein sequence ID" value="PAT43508.1"/>
    <property type="molecule type" value="Genomic_DNA"/>
</dbReference>
<evidence type="ECO:0000313" key="3">
    <source>
        <dbReference type="Proteomes" id="UP000218439"/>
    </source>
</evidence>
<keyword evidence="1" id="KW-0812">Transmembrane</keyword>